<dbReference type="EMBL" id="JAHLQT010010116">
    <property type="protein sequence ID" value="KAG7173287.1"/>
    <property type="molecule type" value="Genomic_DNA"/>
</dbReference>
<gene>
    <name evidence="2" type="ORF">Hamer_G014612</name>
</gene>
<comment type="caution">
    <text evidence="2">The sequence shown here is derived from an EMBL/GenBank/DDBJ whole genome shotgun (WGS) entry which is preliminary data.</text>
</comment>
<keyword evidence="3" id="KW-1185">Reference proteome</keyword>
<evidence type="ECO:0000313" key="2">
    <source>
        <dbReference type="EMBL" id="KAG7173287.1"/>
    </source>
</evidence>
<reference evidence="2" key="1">
    <citation type="journal article" date="2021" name="Sci. Adv.">
        <title>The American lobster genome reveals insights on longevity, neural, and immune adaptations.</title>
        <authorList>
            <person name="Polinski J.M."/>
            <person name="Zimin A.V."/>
            <person name="Clark K.F."/>
            <person name="Kohn A.B."/>
            <person name="Sadowski N."/>
            <person name="Timp W."/>
            <person name="Ptitsyn A."/>
            <person name="Khanna P."/>
            <person name="Romanova D.Y."/>
            <person name="Williams P."/>
            <person name="Greenwood S.J."/>
            <person name="Moroz L.L."/>
            <person name="Walt D.R."/>
            <person name="Bodnar A.G."/>
        </authorList>
    </citation>
    <scope>NUCLEOTIDE SEQUENCE</scope>
    <source>
        <strain evidence="2">GMGI-L3</strain>
    </source>
</reference>
<protein>
    <submittedName>
        <fullName evidence="2">Uncharacterized protein</fullName>
    </submittedName>
</protein>
<feature type="region of interest" description="Disordered" evidence="1">
    <location>
        <begin position="1"/>
        <end position="71"/>
    </location>
</feature>
<evidence type="ECO:0000256" key="1">
    <source>
        <dbReference type="SAM" id="MobiDB-lite"/>
    </source>
</evidence>
<organism evidence="2 3">
    <name type="scientific">Homarus americanus</name>
    <name type="common">American lobster</name>
    <dbReference type="NCBI Taxonomy" id="6706"/>
    <lineage>
        <taxon>Eukaryota</taxon>
        <taxon>Metazoa</taxon>
        <taxon>Ecdysozoa</taxon>
        <taxon>Arthropoda</taxon>
        <taxon>Crustacea</taxon>
        <taxon>Multicrustacea</taxon>
        <taxon>Malacostraca</taxon>
        <taxon>Eumalacostraca</taxon>
        <taxon>Eucarida</taxon>
        <taxon>Decapoda</taxon>
        <taxon>Pleocyemata</taxon>
        <taxon>Astacidea</taxon>
        <taxon>Nephropoidea</taxon>
        <taxon>Nephropidae</taxon>
        <taxon>Homarus</taxon>
    </lineage>
</organism>
<accession>A0A8J5N4K1</accession>
<dbReference type="AlphaFoldDB" id="A0A8J5N4K1"/>
<evidence type="ECO:0000313" key="3">
    <source>
        <dbReference type="Proteomes" id="UP000747542"/>
    </source>
</evidence>
<dbReference type="Proteomes" id="UP000747542">
    <property type="component" value="Unassembled WGS sequence"/>
</dbReference>
<feature type="compositionally biased region" description="Polar residues" evidence="1">
    <location>
        <begin position="1"/>
        <end position="22"/>
    </location>
</feature>
<feature type="compositionally biased region" description="Basic and acidic residues" evidence="1">
    <location>
        <begin position="54"/>
        <end position="71"/>
    </location>
</feature>
<name>A0A8J5N4K1_HOMAM</name>
<proteinExistence type="predicted"/>
<sequence length="71" mass="8087">MTISTNYNSGIVSRQPSYTNDNSRIKLVDPDSTNEILELRKSKATKKSTNENSGYERKVSEKSSEKDRFLV</sequence>